<dbReference type="AlphaFoldDB" id="A0A5D4TM68"/>
<proteinExistence type="predicted"/>
<dbReference type="Proteomes" id="UP000325054">
    <property type="component" value="Unassembled WGS sequence"/>
</dbReference>
<evidence type="ECO:0008006" key="3">
    <source>
        <dbReference type="Google" id="ProtNLM"/>
    </source>
</evidence>
<gene>
    <name evidence="1" type="ORF">FZC80_14300</name>
</gene>
<dbReference type="EMBL" id="VTEW01000011">
    <property type="protein sequence ID" value="TYS77013.1"/>
    <property type="molecule type" value="Genomic_DNA"/>
</dbReference>
<sequence length="248" mass="29168">MLEKKCYWCENEAVSMEHVPPRCLFPEDKDVKHIFNKTYREHLITVPSCDEHNLKKSNLDEYLMVTLAGKVGNNSLAYVQTITKIERSRKRNSKLLDIENSEIIKIDEKEFPVLWVNVDTQKLDYSFKSIARGLYYHENNNSFKGELTTVSKLFNHPDDPNGTEFNIRASKMIEDERIHWNTEVKGVNKEVFTYQFSPIDDFKTQTLALNFFEGIDVYIIFNELNEKDFKEAKLKLSFLNKLFFGDLQ</sequence>
<organism evidence="1 2">
    <name type="scientific">Rossellomorea aquimaris</name>
    <dbReference type="NCBI Taxonomy" id="189382"/>
    <lineage>
        <taxon>Bacteria</taxon>
        <taxon>Bacillati</taxon>
        <taxon>Bacillota</taxon>
        <taxon>Bacilli</taxon>
        <taxon>Bacillales</taxon>
        <taxon>Bacillaceae</taxon>
        <taxon>Rossellomorea</taxon>
    </lineage>
</organism>
<name>A0A5D4TM68_9BACI</name>
<dbReference type="OrthoDB" id="2081179at2"/>
<comment type="caution">
    <text evidence="1">The sequence shown here is derived from an EMBL/GenBank/DDBJ whole genome shotgun (WGS) entry which is preliminary data.</text>
</comment>
<dbReference type="RefSeq" id="WP_148992226.1">
    <property type="nucleotide sequence ID" value="NZ_VTEW01000011.1"/>
</dbReference>
<reference evidence="1 2" key="1">
    <citation type="submission" date="2019-08" db="EMBL/GenBank/DDBJ databases">
        <title>Bacillus genomes from the desert of Cuatro Cienegas, Coahuila.</title>
        <authorList>
            <person name="Olmedo-Alvarez G."/>
        </authorList>
    </citation>
    <scope>NUCLEOTIDE SEQUENCE [LARGE SCALE GENOMIC DNA]</scope>
    <source>
        <strain evidence="1 2">CH451a_14T</strain>
    </source>
</reference>
<evidence type="ECO:0000313" key="1">
    <source>
        <dbReference type="EMBL" id="TYS77013.1"/>
    </source>
</evidence>
<protein>
    <recommendedName>
        <fullName evidence="3">HNH endonuclease</fullName>
    </recommendedName>
</protein>
<accession>A0A5D4TM68</accession>
<evidence type="ECO:0000313" key="2">
    <source>
        <dbReference type="Proteomes" id="UP000325054"/>
    </source>
</evidence>